<accession>A0A7R9IN53</accession>
<reference evidence="1" key="1">
    <citation type="submission" date="2020-11" db="EMBL/GenBank/DDBJ databases">
        <authorList>
            <person name="Tran Van P."/>
        </authorList>
    </citation>
    <scope>NUCLEOTIDE SEQUENCE</scope>
</reference>
<gene>
    <name evidence="1" type="ORF">TTEB3V08_LOCUS9447</name>
</gene>
<sequence>MDLAEGQVVLLNVPGRTGPVNTSDAIMLTTLLSVLVLVAVEGTIEPLDEGKKQVLWTIRGTNQDTYRGATVLLHSSLDNTDIGTSRM</sequence>
<evidence type="ECO:0000313" key="1">
    <source>
        <dbReference type="EMBL" id="CAD7461538.1"/>
    </source>
</evidence>
<protein>
    <submittedName>
        <fullName evidence="1">Uncharacterized protein</fullName>
    </submittedName>
</protein>
<organism evidence="1">
    <name type="scientific">Timema tahoe</name>
    <dbReference type="NCBI Taxonomy" id="61484"/>
    <lineage>
        <taxon>Eukaryota</taxon>
        <taxon>Metazoa</taxon>
        <taxon>Ecdysozoa</taxon>
        <taxon>Arthropoda</taxon>
        <taxon>Hexapoda</taxon>
        <taxon>Insecta</taxon>
        <taxon>Pterygota</taxon>
        <taxon>Neoptera</taxon>
        <taxon>Polyneoptera</taxon>
        <taxon>Phasmatodea</taxon>
        <taxon>Timematodea</taxon>
        <taxon>Timematoidea</taxon>
        <taxon>Timematidae</taxon>
        <taxon>Timema</taxon>
    </lineage>
</organism>
<dbReference type="AlphaFoldDB" id="A0A7R9IN53"/>
<name>A0A7R9IN53_9NEOP</name>
<proteinExistence type="predicted"/>
<dbReference type="EMBL" id="OE004902">
    <property type="protein sequence ID" value="CAD7461538.1"/>
    <property type="molecule type" value="Genomic_DNA"/>
</dbReference>